<sequence length="96" mass="10993">MAETSADAPPPPPPPPPPPLPPKNNKQKKREWWPAIKKEKRERKNARRARIEAIFNALLNHYHEMGGSHPDAIHVLSELAKSLEEERHPHMHVKKG</sequence>
<feature type="region of interest" description="Disordered" evidence="1">
    <location>
        <begin position="1"/>
        <end position="46"/>
    </location>
</feature>
<name>A0A0A2JNK4_PENEN</name>
<dbReference type="RefSeq" id="XP_016598700.1">
    <property type="nucleotide sequence ID" value="XM_016737644.1"/>
</dbReference>
<dbReference type="AlphaFoldDB" id="A0A0A2JNK4"/>
<dbReference type="EMBL" id="JQFZ01000155">
    <property type="protein sequence ID" value="KGO57012.1"/>
    <property type="molecule type" value="Genomic_DNA"/>
</dbReference>
<protein>
    <submittedName>
        <fullName evidence="2">Actin-binding FH2</fullName>
    </submittedName>
</protein>
<dbReference type="GeneID" id="27673063"/>
<dbReference type="HOGENOM" id="CLU_2373444_0_0_1"/>
<accession>A0A0A2JNK4</accession>
<evidence type="ECO:0000313" key="2">
    <source>
        <dbReference type="EMBL" id="KGO57012.1"/>
    </source>
</evidence>
<reference evidence="2 3" key="1">
    <citation type="journal article" date="2015" name="Mol. Plant Microbe Interact.">
        <title>Genome, transcriptome, and functional analyses of Penicillium expansum provide new insights into secondary metabolism and pathogenicity.</title>
        <authorList>
            <person name="Ballester A.R."/>
            <person name="Marcet-Houben M."/>
            <person name="Levin E."/>
            <person name="Sela N."/>
            <person name="Selma-Lazaro C."/>
            <person name="Carmona L."/>
            <person name="Wisniewski M."/>
            <person name="Droby S."/>
            <person name="Gonzalez-Candelas L."/>
            <person name="Gabaldon T."/>
        </authorList>
    </citation>
    <scope>NUCLEOTIDE SEQUENCE [LARGE SCALE GENOMIC DNA]</scope>
    <source>
        <strain evidence="2 3">MD-8</strain>
    </source>
</reference>
<feature type="compositionally biased region" description="Basic and acidic residues" evidence="1">
    <location>
        <begin position="30"/>
        <end position="39"/>
    </location>
</feature>
<dbReference type="VEuPathDB" id="FungiDB:PEXP_026400"/>
<comment type="caution">
    <text evidence="2">The sequence shown here is derived from an EMBL/GenBank/DDBJ whole genome shotgun (WGS) entry which is preliminary data.</text>
</comment>
<feature type="compositionally biased region" description="Pro residues" evidence="1">
    <location>
        <begin position="8"/>
        <end position="22"/>
    </location>
</feature>
<dbReference type="SUPFAM" id="SSF101447">
    <property type="entry name" value="Formin homology 2 domain (FH2 domain)"/>
    <property type="match status" value="1"/>
</dbReference>
<organism evidence="2 3">
    <name type="scientific">Penicillium expansum</name>
    <name type="common">Blue mold rot fungus</name>
    <dbReference type="NCBI Taxonomy" id="27334"/>
    <lineage>
        <taxon>Eukaryota</taxon>
        <taxon>Fungi</taxon>
        <taxon>Dikarya</taxon>
        <taxon>Ascomycota</taxon>
        <taxon>Pezizomycotina</taxon>
        <taxon>Eurotiomycetes</taxon>
        <taxon>Eurotiomycetidae</taxon>
        <taxon>Eurotiales</taxon>
        <taxon>Aspergillaceae</taxon>
        <taxon>Penicillium</taxon>
    </lineage>
</organism>
<evidence type="ECO:0000313" key="3">
    <source>
        <dbReference type="Proteomes" id="UP000030143"/>
    </source>
</evidence>
<keyword evidence="3" id="KW-1185">Reference proteome</keyword>
<proteinExistence type="predicted"/>
<gene>
    <name evidence="2" type="ORF">PEX2_003660</name>
</gene>
<dbReference type="Proteomes" id="UP000030143">
    <property type="component" value="Unassembled WGS sequence"/>
</dbReference>
<evidence type="ECO:0000256" key="1">
    <source>
        <dbReference type="SAM" id="MobiDB-lite"/>
    </source>
</evidence>